<sequence>MGSAIELDFLDLGWSLAIMAIAMVLSNWQRLGLEGQLFLATGRSLLQLLVVGYVITAIFELNHPIPVLFILGVMLTIATQVSRNRISQKIKGLFPLVWVSLLVSSGLTISYALALIIQPEAWYSPQYLIPLTGMILGNAMNSASLSGERLISTISHNQLEVETYLSLGATPKEAIASYRKEAIRVSLIPTLNQMMVVGMVSLPGMFTGQVLAGNNPLNAASYQILILFMIMLTNILTAILVTEGVYRRCFNEQAQLKKFIL</sequence>
<evidence type="ECO:0000256" key="6">
    <source>
        <dbReference type="SAM" id="Phobius"/>
    </source>
</evidence>
<dbReference type="AlphaFoldDB" id="G5IZY7"/>
<evidence type="ECO:0000313" key="7">
    <source>
        <dbReference type="EMBL" id="EHJ14483.1"/>
    </source>
</evidence>
<dbReference type="Proteomes" id="UP000003477">
    <property type="component" value="Unassembled WGS sequence"/>
</dbReference>
<dbReference type="PATRIC" id="fig|423471.3.peg.757"/>
<comment type="caution">
    <text evidence="7">The sequence shown here is derived from an EMBL/GenBank/DDBJ whole genome shotgun (WGS) entry which is preliminary data.</text>
</comment>
<feature type="transmembrane region" description="Helical" evidence="6">
    <location>
        <begin position="93"/>
        <end position="117"/>
    </location>
</feature>
<evidence type="ECO:0000256" key="5">
    <source>
        <dbReference type="ARBA" id="ARBA00023136"/>
    </source>
</evidence>
<feature type="transmembrane region" description="Helical" evidence="6">
    <location>
        <begin position="182"/>
        <end position="202"/>
    </location>
</feature>
<feature type="transmembrane region" description="Helical" evidence="6">
    <location>
        <begin position="123"/>
        <end position="140"/>
    </location>
</feature>
<feature type="transmembrane region" description="Helical" evidence="6">
    <location>
        <begin position="12"/>
        <end position="28"/>
    </location>
</feature>
<dbReference type="Pfam" id="PF03649">
    <property type="entry name" value="UPF0014"/>
    <property type="match status" value="1"/>
</dbReference>
<keyword evidence="5 6" id="KW-0472">Membrane</keyword>
<dbReference type="InterPro" id="IPR005226">
    <property type="entry name" value="UPF0014_fam"/>
</dbReference>
<gene>
    <name evidence="7" type="ORF">CWATWH0003_0825</name>
</gene>
<dbReference type="GO" id="GO:0005886">
    <property type="term" value="C:plasma membrane"/>
    <property type="evidence" value="ECO:0007669"/>
    <property type="project" value="TreeGrafter"/>
</dbReference>
<evidence type="ECO:0000313" key="8">
    <source>
        <dbReference type="Proteomes" id="UP000003477"/>
    </source>
</evidence>
<dbReference type="PANTHER" id="PTHR30028:SF0">
    <property type="entry name" value="PROTEIN ALUMINUM SENSITIVE 3"/>
    <property type="match status" value="1"/>
</dbReference>
<organism evidence="7 8">
    <name type="scientific">Crocosphaera watsonii WH 0003</name>
    <dbReference type="NCBI Taxonomy" id="423471"/>
    <lineage>
        <taxon>Bacteria</taxon>
        <taxon>Bacillati</taxon>
        <taxon>Cyanobacteriota</taxon>
        <taxon>Cyanophyceae</taxon>
        <taxon>Oscillatoriophycideae</taxon>
        <taxon>Chroococcales</taxon>
        <taxon>Aphanothecaceae</taxon>
        <taxon>Crocosphaera</taxon>
    </lineage>
</organism>
<dbReference type="RefSeq" id="WP_007303846.1">
    <property type="nucleotide sequence ID" value="NZ_AESD01000135.1"/>
</dbReference>
<evidence type="ECO:0008006" key="9">
    <source>
        <dbReference type="Google" id="ProtNLM"/>
    </source>
</evidence>
<evidence type="ECO:0000256" key="3">
    <source>
        <dbReference type="ARBA" id="ARBA00022692"/>
    </source>
</evidence>
<reference evidence="7 8" key="1">
    <citation type="journal article" date="2011" name="Front. Microbiol.">
        <title>Two Strains of Crocosphaera watsonii with Highly Conserved Genomes are Distinguished by Strain-Specific Features.</title>
        <authorList>
            <person name="Bench S.R."/>
            <person name="Ilikchyan I.N."/>
            <person name="Tripp H.J."/>
            <person name="Zehr J.P."/>
        </authorList>
    </citation>
    <scope>NUCLEOTIDE SEQUENCE [LARGE SCALE GENOMIC DNA]</scope>
    <source>
        <strain evidence="7 8">WH 0003</strain>
    </source>
</reference>
<dbReference type="GeneID" id="88764707"/>
<evidence type="ECO:0000256" key="1">
    <source>
        <dbReference type="ARBA" id="ARBA00004141"/>
    </source>
</evidence>
<name>G5IZY7_CROWT</name>
<evidence type="ECO:0000256" key="2">
    <source>
        <dbReference type="ARBA" id="ARBA00005268"/>
    </source>
</evidence>
<dbReference type="PANTHER" id="PTHR30028">
    <property type="entry name" value="UPF0014 INNER MEMBRANE PROTEIN YBBM-RELATED"/>
    <property type="match status" value="1"/>
</dbReference>
<keyword evidence="4 6" id="KW-1133">Transmembrane helix</keyword>
<protein>
    <recommendedName>
        <fullName evidence="9">YbbM seven transmembrane helix protein</fullName>
    </recommendedName>
</protein>
<proteinExistence type="inferred from homology"/>
<keyword evidence="3 6" id="KW-0812">Transmembrane</keyword>
<accession>G5IZY7</accession>
<comment type="subcellular location">
    <subcellularLocation>
        <location evidence="1">Membrane</location>
        <topology evidence="1">Multi-pass membrane protein</topology>
    </subcellularLocation>
</comment>
<feature type="transmembrane region" description="Helical" evidence="6">
    <location>
        <begin position="222"/>
        <end position="241"/>
    </location>
</feature>
<comment type="similarity">
    <text evidence="2">Belongs to the UPF0014 family.</text>
</comment>
<evidence type="ECO:0000256" key="4">
    <source>
        <dbReference type="ARBA" id="ARBA00022989"/>
    </source>
</evidence>
<dbReference type="EMBL" id="AESD01000135">
    <property type="protein sequence ID" value="EHJ14483.1"/>
    <property type="molecule type" value="Genomic_DNA"/>
</dbReference>